<protein>
    <submittedName>
        <fullName evidence="3">Alpha/Beta hydrolase protein</fullName>
    </submittedName>
</protein>
<dbReference type="PANTHER" id="PTHR48081">
    <property type="entry name" value="AB HYDROLASE SUPERFAMILY PROTEIN C4A8.06C"/>
    <property type="match status" value="1"/>
</dbReference>
<dbReference type="EMBL" id="JARKIE010000428">
    <property type="protein sequence ID" value="KAJ7640549.1"/>
    <property type="molecule type" value="Genomic_DNA"/>
</dbReference>
<feature type="domain" description="Alpha/beta hydrolase fold-3" evidence="2">
    <location>
        <begin position="89"/>
        <end position="319"/>
    </location>
</feature>
<accession>A0AAD7C6P7</accession>
<dbReference type="Gene3D" id="3.40.50.1820">
    <property type="entry name" value="alpha/beta hydrolase"/>
    <property type="match status" value="1"/>
</dbReference>
<sequence length="347" mass="38857">MAEYSHLSEPDPEFAPYVAPLTAMRPILDLDGRRNLYNTVFLEAARKAFAPKLPQDTEYRVVDHQLEVTNGSITVRSLIPAADKTYPLMLWMHGGGWTCGHIEMDDYQLKALCVELQVSILNVDYRLAPEHPHPTPLDDCYSALKWAAESPNLFSADLKKGFIIGGLSAGAHLASVVAHRARDDSFFKDRQITGCILQVPPLVHPNAIPEKYILSLDCVNICSLWSRYRPFLLSHEQNKAAPLLTFESLMWSMTQLGGSPQDPEISPLLYSHKGLAPTVIQVCGMDTLRDDGLLYDKLLKDDGVKTKLVVYPGVPHAFHYTFPALKMAIKWEEDYRSGLQWLLDGAP</sequence>
<proteinExistence type="predicted"/>
<evidence type="ECO:0000256" key="1">
    <source>
        <dbReference type="ARBA" id="ARBA00022801"/>
    </source>
</evidence>
<reference evidence="3" key="1">
    <citation type="submission" date="2023-03" db="EMBL/GenBank/DDBJ databases">
        <title>Massive genome expansion in bonnet fungi (Mycena s.s.) driven by repeated elements and novel gene families across ecological guilds.</title>
        <authorList>
            <consortium name="Lawrence Berkeley National Laboratory"/>
            <person name="Harder C.B."/>
            <person name="Miyauchi S."/>
            <person name="Viragh M."/>
            <person name="Kuo A."/>
            <person name="Thoen E."/>
            <person name="Andreopoulos B."/>
            <person name="Lu D."/>
            <person name="Skrede I."/>
            <person name="Drula E."/>
            <person name="Henrissat B."/>
            <person name="Morin E."/>
            <person name="Kohler A."/>
            <person name="Barry K."/>
            <person name="LaButti K."/>
            <person name="Morin E."/>
            <person name="Salamov A."/>
            <person name="Lipzen A."/>
            <person name="Mereny Z."/>
            <person name="Hegedus B."/>
            <person name="Baldrian P."/>
            <person name="Stursova M."/>
            <person name="Weitz H."/>
            <person name="Taylor A."/>
            <person name="Grigoriev I.V."/>
            <person name="Nagy L.G."/>
            <person name="Martin F."/>
            <person name="Kauserud H."/>
        </authorList>
    </citation>
    <scope>NUCLEOTIDE SEQUENCE</scope>
    <source>
        <strain evidence="3">CBHHK067</strain>
    </source>
</reference>
<organism evidence="3 4">
    <name type="scientific">Mycena rosella</name>
    <name type="common">Pink bonnet</name>
    <name type="synonym">Agaricus rosellus</name>
    <dbReference type="NCBI Taxonomy" id="1033263"/>
    <lineage>
        <taxon>Eukaryota</taxon>
        <taxon>Fungi</taxon>
        <taxon>Dikarya</taxon>
        <taxon>Basidiomycota</taxon>
        <taxon>Agaricomycotina</taxon>
        <taxon>Agaricomycetes</taxon>
        <taxon>Agaricomycetidae</taxon>
        <taxon>Agaricales</taxon>
        <taxon>Marasmiineae</taxon>
        <taxon>Mycenaceae</taxon>
        <taxon>Mycena</taxon>
    </lineage>
</organism>
<dbReference type="InterPro" id="IPR013094">
    <property type="entry name" value="AB_hydrolase_3"/>
</dbReference>
<evidence type="ECO:0000313" key="3">
    <source>
        <dbReference type="EMBL" id="KAJ7640549.1"/>
    </source>
</evidence>
<dbReference type="GO" id="GO:0016787">
    <property type="term" value="F:hydrolase activity"/>
    <property type="evidence" value="ECO:0007669"/>
    <property type="project" value="UniProtKB-KW"/>
</dbReference>
<keyword evidence="4" id="KW-1185">Reference proteome</keyword>
<evidence type="ECO:0000259" key="2">
    <source>
        <dbReference type="Pfam" id="PF07859"/>
    </source>
</evidence>
<gene>
    <name evidence="3" type="ORF">B0H17DRAFT_468892</name>
</gene>
<dbReference type="AlphaFoldDB" id="A0AAD7C6P7"/>
<comment type="caution">
    <text evidence="3">The sequence shown here is derived from an EMBL/GenBank/DDBJ whole genome shotgun (WGS) entry which is preliminary data.</text>
</comment>
<evidence type="ECO:0000313" key="4">
    <source>
        <dbReference type="Proteomes" id="UP001221757"/>
    </source>
</evidence>
<dbReference type="InterPro" id="IPR029058">
    <property type="entry name" value="AB_hydrolase_fold"/>
</dbReference>
<dbReference type="InterPro" id="IPR050300">
    <property type="entry name" value="GDXG_lipolytic_enzyme"/>
</dbReference>
<dbReference type="Pfam" id="PF07859">
    <property type="entry name" value="Abhydrolase_3"/>
    <property type="match status" value="1"/>
</dbReference>
<dbReference type="SUPFAM" id="SSF53474">
    <property type="entry name" value="alpha/beta-Hydrolases"/>
    <property type="match status" value="1"/>
</dbReference>
<keyword evidence="1 3" id="KW-0378">Hydrolase</keyword>
<dbReference type="Proteomes" id="UP001221757">
    <property type="component" value="Unassembled WGS sequence"/>
</dbReference>
<name>A0AAD7C6P7_MYCRO</name>
<dbReference type="PANTHER" id="PTHR48081:SF8">
    <property type="entry name" value="ALPHA_BETA HYDROLASE FOLD-3 DOMAIN-CONTAINING PROTEIN-RELATED"/>
    <property type="match status" value="1"/>
</dbReference>